<dbReference type="Gene3D" id="1.25.40.10">
    <property type="entry name" value="Tetratricopeptide repeat domain"/>
    <property type="match status" value="1"/>
</dbReference>
<evidence type="ECO:0000313" key="2">
    <source>
        <dbReference type="Proteomes" id="UP000266841"/>
    </source>
</evidence>
<dbReference type="Pfam" id="PF08238">
    <property type="entry name" value="Sel1"/>
    <property type="match status" value="3"/>
</dbReference>
<reference evidence="1 2" key="1">
    <citation type="journal article" date="2012" name="Genome Biol.">
        <title>Genome and low-iron response of an oceanic diatom adapted to chronic iron limitation.</title>
        <authorList>
            <person name="Lommer M."/>
            <person name="Specht M."/>
            <person name="Roy A.S."/>
            <person name="Kraemer L."/>
            <person name="Andreson R."/>
            <person name="Gutowska M.A."/>
            <person name="Wolf J."/>
            <person name="Bergner S.V."/>
            <person name="Schilhabel M.B."/>
            <person name="Klostermeier U.C."/>
            <person name="Beiko R.G."/>
            <person name="Rosenstiel P."/>
            <person name="Hippler M."/>
            <person name="Laroche J."/>
        </authorList>
    </citation>
    <scope>NUCLEOTIDE SEQUENCE [LARGE SCALE GENOMIC DNA]</scope>
    <source>
        <strain evidence="1 2">CCMP1005</strain>
    </source>
</reference>
<evidence type="ECO:0008006" key="3">
    <source>
        <dbReference type="Google" id="ProtNLM"/>
    </source>
</evidence>
<evidence type="ECO:0000313" key="1">
    <source>
        <dbReference type="EMBL" id="EJK51199.1"/>
    </source>
</evidence>
<dbReference type="PANTHER" id="PTHR45011:SF1">
    <property type="entry name" value="DAP3-BINDING CELL DEATH ENHANCER 1"/>
    <property type="match status" value="1"/>
</dbReference>
<dbReference type="EMBL" id="AGNL01042048">
    <property type="protein sequence ID" value="EJK51199.1"/>
    <property type="molecule type" value="Genomic_DNA"/>
</dbReference>
<dbReference type="SMART" id="SM00671">
    <property type="entry name" value="SEL1"/>
    <property type="match status" value="2"/>
</dbReference>
<feature type="non-terminal residue" evidence="1">
    <location>
        <position position="1"/>
    </location>
</feature>
<accession>K0RG26</accession>
<gene>
    <name evidence="1" type="ORF">THAOC_29650</name>
</gene>
<dbReference type="OrthoDB" id="77593at2759"/>
<dbReference type="InterPro" id="IPR006597">
    <property type="entry name" value="Sel1-like"/>
</dbReference>
<sequence>DADVLALIQARVLKKDPAAINYLGGKYRFGLGLRLQKDTRKAVELWTEAAELGSTEALYNLGVAYEYGVGVQQDMAKAVEFYRKAAMQGHDLARHNLGGCEVRRGNHDRAVRHFLIAAKMGCEESVAYMKRAFMAGAGLATKEQYAKALKEYQDAVEEMKSHDRDEAKRLRDGH</sequence>
<keyword evidence="2" id="KW-1185">Reference proteome</keyword>
<name>K0RG26_THAOC</name>
<dbReference type="InterPro" id="IPR011990">
    <property type="entry name" value="TPR-like_helical_dom_sf"/>
</dbReference>
<proteinExistence type="predicted"/>
<protein>
    <recommendedName>
        <fullName evidence="3">Sel1 repeat family protein</fullName>
    </recommendedName>
</protein>
<dbReference type="PANTHER" id="PTHR45011">
    <property type="entry name" value="DAP3-BINDING CELL DEATH ENHANCER 1"/>
    <property type="match status" value="1"/>
</dbReference>
<dbReference type="eggNOG" id="ENOG502SADV">
    <property type="taxonomic scope" value="Eukaryota"/>
</dbReference>
<comment type="caution">
    <text evidence="1">The sequence shown here is derived from an EMBL/GenBank/DDBJ whole genome shotgun (WGS) entry which is preliminary data.</text>
</comment>
<dbReference type="InterPro" id="IPR052748">
    <property type="entry name" value="ISR_Activator"/>
</dbReference>
<dbReference type="AlphaFoldDB" id="K0RG26"/>
<dbReference type="SUPFAM" id="SSF81901">
    <property type="entry name" value="HCP-like"/>
    <property type="match status" value="1"/>
</dbReference>
<organism evidence="1 2">
    <name type="scientific">Thalassiosira oceanica</name>
    <name type="common">Marine diatom</name>
    <dbReference type="NCBI Taxonomy" id="159749"/>
    <lineage>
        <taxon>Eukaryota</taxon>
        <taxon>Sar</taxon>
        <taxon>Stramenopiles</taxon>
        <taxon>Ochrophyta</taxon>
        <taxon>Bacillariophyta</taxon>
        <taxon>Coscinodiscophyceae</taxon>
        <taxon>Thalassiosirophycidae</taxon>
        <taxon>Thalassiosirales</taxon>
        <taxon>Thalassiosiraceae</taxon>
        <taxon>Thalassiosira</taxon>
    </lineage>
</organism>
<dbReference type="Proteomes" id="UP000266841">
    <property type="component" value="Unassembled WGS sequence"/>
</dbReference>